<dbReference type="OrthoDB" id="876729at2"/>
<gene>
    <name evidence="3" type="ORF">EI290_06135</name>
</gene>
<keyword evidence="2" id="KW-0812">Transmembrane</keyword>
<evidence type="ECO:0000256" key="2">
    <source>
        <dbReference type="SAM" id="Phobius"/>
    </source>
</evidence>
<reference evidence="3 4" key="1">
    <citation type="submission" date="2018-12" db="EMBL/GenBank/DDBJ databases">
        <authorList>
            <person name="Feng G."/>
            <person name="Zhu H."/>
        </authorList>
    </citation>
    <scope>NUCLEOTIDE SEQUENCE [LARGE SCALE GENOMIC DNA]</scope>
    <source>
        <strain evidence="3 4">9PBR-2</strain>
    </source>
</reference>
<keyword evidence="2" id="KW-0472">Membrane</keyword>
<feature type="compositionally biased region" description="Low complexity" evidence="1">
    <location>
        <begin position="239"/>
        <end position="262"/>
    </location>
</feature>
<feature type="region of interest" description="Disordered" evidence="1">
    <location>
        <begin position="234"/>
        <end position="262"/>
    </location>
</feature>
<organism evidence="3 4">
    <name type="scientific">Hymenobacter metallilatus</name>
    <dbReference type="NCBI Taxonomy" id="2493666"/>
    <lineage>
        <taxon>Bacteria</taxon>
        <taxon>Pseudomonadati</taxon>
        <taxon>Bacteroidota</taxon>
        <taxon>Cytophagia</taxon>
        <taxon>Cytophagales</taxon>
        <taxon>Hymenobacteraceae</taxon>
        <taxon>Hymenobacter</taxon>
    </lineage>
</organism>
<dbReference type="AlphaFoldDB" id="A0A428JP96"/>
<feature type="region of interest" description="Disordered" evidence="1">
    <location>
        <begin position="101"/>
        <end position="133"/>
    </location>
</feature>
<sequence length="392" mass="41411">MEKDPSPLDTLRQLKEWLDTGIITQQEFDALKQKLVFNSAEPPAPGPAAATRPPELPVSLAPPVGALPPELPVSSEPTTTIAPIEEPLLPLVTVERLAGPGAVLPPSPPTTTPGFSHPLEAGRPGASPSQEDAGVSPALLTEEEYVEDAAYAAPPKSPLGTILVVGGIVLLLALVAYLMLGNRDSERLTSTTLTAADSLATQPEVGPQSEQIDLPPAAAPETIRVAPVVPVAPPTDSVGAPASAAPTDEAPATPAAPADEGAAQSRIEGVLQNYYADLQAAPFSASSYFAPRVERFYLQQNTTPAAISAELDKTHFPEFLEAQTTIEPGTLKVSPPVADGSRVVTFIEKSTALRQSLQKHQQTAAQVRVRFDKNFKIVYLRQEKLLENTFSD</sequence>
<keyword evidence="2" id="KW-1133">Transmembrane helix</keyword>
<protein>
    <submittedName>
        <fullName evidence="3">SHOCT domain-containing protein</fullName>
    </submittedName>
</protein>
<feature type="region of interest" description="Disordered" evidence="1">
    <location>
        <begin position="39"/>
        <end position="77"/>
    </location>
</feature>
<name>A0A428JP96_9BACT</name>
<evidence type="ECO:0000256" key="1">
    <source>
        <dbReference type="SAM" id="MobiDB-lite"/>
    </source>
</evidence>
<accession>A0A428JP96</accession>
<evidence type="ECO:0000313" key="4">
    <source>
        <dbReference type="Proteomes" id="UP000280066"/>
    </source>
</evidence>
<keyword evidence="4" id="KW-1185">Reference proteome</keyword>
<feature type="transmembrane region" description="Helical" evidence="2">
    <location>
        <begin position="159"/>
        <end position="180"/>
    </location>
</feature>
<comment type="caution">
    <text evidence="3">The sequence shown here is derived from an EMBL/GenBank/DDBJ whole genome shotgun (WGS) entry which is preliminary data.</text>
</comment>
<dbReference type="EMBL" id="RWIS01000003">
    <property type="protein sequence ID" value="RSK35275.1"/>
    <property type="molecule type" value="Genomic_DNA"/>
</dbReference>
<evidence type="ECO:0000313" key="3">
    <source>
        <dbReference type="EMBL" id="RSK35275.1"/>
    </source>
</evidence>
<dbReference type="RefSeq" id="WP_125427777.1">
    <property type="nucleotide sequence ID" value="NZ_RWIS01000003.1"/>
</dbReference>
<proteinExistence type="predicted"/>
<dbReference type="Proteomes" id="UP000280066">
    <property type="component" value="Unassembled WGS sequence"/>
</dbReference>